<dbReference type="EMBL" id="CH473998">
    <property type="protein sequence ID" value="EDL97799.1"/>
    <property type="molecule type" value="Genomic_DNA"/>
</dbReference>
<protein>
    <submittedName>
        <fullName evidence="1">RCG53434</fullName>
    </submittedName>
</protein>
<sequence length="15" mass="1981">MRLRWSLIKDDKRTY</sequence>
<reference evidence="2" key="1">
    <citation type="submission" date="2005-09" db="EMBL/GenBank/DDBJ databases">
        <authorList>
            <person name="Mural R.J."/>
            <person name="Li P.W."/>
            <person name="Adams M.D."/>
            <person name="Amanatides P.G."/>
            <person name="Baden-Tillson H."/>
            <person name="Barnstead M."/>
            <person name="Chin S.H."/>
            <person name="Dew I."/>
            <person name="Evans C.A."/>
            <person name="Ferriera S."/>
            <person name="Flanigan M."/>
            <person name="Fosler C."/>
            <person name="Glodek A."/>
            <person name="Gu Z."/>
            <person name="Holt R.A."/>
            <person name="Jennings D."/>
            <person name="Kraft C.L."/>
            <person name="Lu F."/>
            <person name="Nguyen T."/>
            <person name="Nusskern D.R."/>
            <person name="Pfannkoch C.M."/>
            <person name="Sitter C."/>
            <person name="Sutton G.G."/>
            <person name="Venter J.C."/>
            <person name="Wang Z."/>
            <person name="Woodage T."/>
            <person name="Zheng X.H."/>
            <person name="Zhong F."/>
        </authorList>
    </citation>
    <scope>NUCLEOTIDE SEQUENCE [LARGE SCALE GENOMIC DNA]</scope>
    <source>
        <strain>BN</strain>
        <strain evidence="2">Sprague-Dawley</strain>
    </source>
</reference>
<evidence type="ECO:0000313" key="1">
    <source>
        <dbReference type="EMBL" id="EDL97799.1"/>
    </source>
</evidence>
<name>A6JRK7_RAT</name>
<dbReference type="Proteomes" id="UP000234681">
    <property type="component" value="Chromosome 5"/>
</dbReference>
<gene>
    <name evidence="1" type="ORF">rCG_53434</name>
</gene>
<evidence type="ECO:0000313" key="2">
    <source>
        <dbReference type="Proteomes" id="UP000234681"/>
    </source>
</evidence>
<organism evidence="1 2">
    <name type="scientific">Rattus norvegicus</name>
    <name type="common">Rat</name>
    <dbReference type="NCBI Taxonomy" id="10116"/>
    <lineage>
        <taxon>Eukaryota</taxon>
        <taxon>Metazoa</taxon>
        <taxon>Chordata</taxon>
        <taxon>Craniata</taxon>
        <taxon>Vertebrata</taxon>
        <taxon>Euteleostomi</taxon>
        <taxon>Mammalia</taxon>
        <taxon>Eutheria</taxon>
        <taxon>Euarchontoglires</taxon>
        <taxon>Glires</taxon>
        <taxon>Rodentia</taxon>
        <taxon>Myomorpha</taxon>
        <taxon>Muroidea</taxon>
        <taxon>Muridae</taxon>
        <taxon>Murinae</taxon>
        <taxon>Rattus</taxon>
    </lineage>
</organism>
<proteinExistence type="predicted"/>
<accession>A6JRK7</accession>